<dbReference type="InterPro" id="IPR027417">
    <property type="entry name" value="P-loop_NTPase"/>
</dbReference>
<dbReference type="GO" id="GO:0008817">
    <property type="term" value="F:corrinoid adenosyltransferase activity"/>
    <property type="evidence" value="ECO:0007669"/>
    <property type="project" value="InterPro"/>
</dbReference>
<evidence type="ECO:0000313" key="2">
    <source>
        <dbReference type="Proteomes" id="UP000515847"/>
    </source>
</evidence>
<evidence type="ECO:0000313" key="1">
    <source>
        <dbReference type="EMBL" id="QNB45586.1"/>
    </source>
</evidence>
<dbReference type="AlphaFoldDB" id="A0A7G6E0I2"/>
<dbReference type="KEGG" id="tfr:BR63_04190"/>
<reference evidence="1 2" key="1">
    <citation type="journal article" date="2019" name="Front. Microbiol.">
        <title>Thermoanaerosceptrum fracticalcis gen. nov. sp. nov., a Novel Fumarate-Fermenting Microorganism From a Deep Fractured Carbonate Aquifer of the US Great Basin.</title>
        <authorList>
            <person name="Hamilton-Brehm S.D."/>
            <person name="Stewart L.E."/>
            <person name="Zavarin M."/>
            <person name="Caldwell M."/>
            <person name="Lawson P.A."/>
            <person name="Onstott T.C."/>
            <person name="Grzymski J."/>
            <person name="Neveux I."/>
            <person name="Lollar B.S."/>
            <person name="Russell C.E."/>
            <person name="Moser D.P."/>
        </authorList>
    </citation>
    <scope>NUCLEOTIDE SEQUENCE [LARGE SCALE GENOMIC DNA]</scope>
    <source>
        <strain evidence="1 2">DRI-13</strain>
    </source>
</reference>
<dbReference type="EMBL" id="CP045798">
    <property type="protein sequence ID" value="QNB45586.1"/>
    <property type="molecule type" value="Genomic_DNA"/>
</dbReference>
<dbReference type="RefSeq" id="WP_034421400.1">
    <property type="nucleotide sequence ID" value="NZ_CP045798.1"/>
</dbReference>
<proteinExistence type="predicted"/>
<name>A0A7G6E0I2_THEFR</name>
<dbReference type="Proteomes" id="UP000515847">
    <property type="component" value="Chromosome"/>
</dbReference>
<dbReference type="GO" id="GO:0009236">
    <property type="term" value="P:cobalamin biosynthetic process"/>
    <property type="evidence" value="ECO:0007669"/>
    <property type="project" value="InterPro"/>
</dbReference>
<protein>
    <submittedName>
        <fullName evidence="1">Uncharacterized protein</fullName>
    </submittedName>
</protein>
<gene>
    <name evidence="1" type="ORF">BR63_04190</name>
</gene>
<dbReference type="InterPro" id="IPR003724">
    <property type="entry name" value="CblAdoTrfase_CobA"/>
</dbReference>
<dbReference type="Gene3D" id="3.40.50.300">
    <property type="entry name" value="P-loop containing nucleotide triphosphate hydrolases"/>
    <property type="match status" value="1"/>
</dbReference>
<accession>A0A7G6E0I2</accession>
<keyword evidence="2" id="KW-1185">Reference proteome</keyword>
<sequence length="150" mass="17242">MDNRLKGLVQLYAGEGKETYLAPLGMGLRAWGHGLKSCLLIYEIEMAVLETVTPIFTNCKAWLDVIDLRRKEKSESNIYLETMGVIRRTGYDIIMLGGFTNLLPCYTFYQKLFEELIKEKKQETELVFIGGLPPSEYLDYFALITKIEEI</sequence>
<dbReference type="GO" id="GO:0005524">
    <property type="term" value="F:ATP binding"/>
    <property type="evidence" value="ECO:0007669"/>
    <property type="project" value="InterPro"/>
</dbReference>
<dbReference type="Pfam" id="PF02572">
    <property type="entry name" value="CobA_CobO_BtuR"/>
    <property type="match status" value="1"/>
</dbReference>
<organism evidence="1 2">
    <name type="scientific">Thermanaerosceptrum fracticalcis</name>
    <dbReference type="NCBI Taxonomy" id="1712410"/>
    <lineage>
        <taxon>Bacteria</taxon>
        <taxon>Bacillati</taxon>
        <taxon>Bacillota</taxon>
        <taxon>Clostridia</taxon>
        <taxon>Eubacteriales</taxon>
        <taxon>Peptococcaceae</taxon>
        <taxon>Thermanaerosceptrum</taxon>
    </lineage>
</organism>